<keyword evidence="4" id="KW-1185">Reference proteome</keyword>
<reference evidence="3" key="1">
    <citation type="journal article" date="2023" name="Mol. Phylogenet. Evol.">
        <title>Genome-scale phylogeny and comparative genomics of the fungal order Sordariales.</title>
        <authorList>
            <person name="Hensen N."/>
            <person name="Bonometti L."/>
            <person name="Westerberg I."/>
            <person name="Brannstrom I.O."/>
            <person name="Guillou S."/>
            <person name="Cros-Aarteil S."/>
            <person name="Calhoun S."/>
            <person name="Haridas S."/>
            <person name="Kuo A."/>
            <person name="Mondo S."/>
            <person name="Pangilinan J."/>
            <person name="Riley R."/>
            <person name="LaButti K."/>
            <person name="Andreopoulos B."/>
            <person name="Lipzen A."/>
            <person name="Chen C."/>
            <person name="Yan M."/>
            <person name="Daum C."/>
            <person name="Ng V."/>
            <person name="Clum A."/>
            <person name="Steindorff A."/>
            <person name="Ohm R.A."/>
            <person name="Martin F."/>
            <person name="Silar P."/>
            <person name="Natvig D.O."/>
            <person name="Lalanne C."/>
            <person name="Gautier V."/>
            <person name="Ament-Velasquez S.L."/>
            <person name="Kruys A."/>
            <person name="Hutchinson M.I."/>
            <person name="Powell A.J."/>
            <person name="Barry K."/>
            <person name="Miller A.N."/>
            <person name="Grigoriev I.V."/>
            <person name="Debuchy R."/>
            <person name="Gladieux P."/>
            <person name="Hiltunen Thoren M."/>
            <person name="Johannesson H."/>
        </authorList>
    </citation>
    <scope>NUCLEOTIDE SEQUENCE</scope>
    <source>
        <strain evidence="3">CBS 892.96</strain>
    </source>
</reference>
<feature type="transmembrane region" description="Helical" evidence="2">
    <location>
        <begin position="157"/>
        <end position="176"/>
    </location>
</feature>
<keyword evidence="2" id="KW-0812">Transmembrane</keyword>
<evidence type="ECO:0000256" key="2">
    <source>
        <dbReference type="SAM" id="Phobius"/>
    </source>
</evidence>
<protein>
    <submittedName>
        <fullName evidence="3">Uncharacterized protein</fullName>
    </submittedName>
</protein>
<dbReference type="AlphaFoldDB" id="A0AAN6WGC7"/>
<comment type="caution">
    <text evidence="3">The sequence shown here is derived from an EMBL/GenBank/DDBJ whole genome shotgun (WGS) entry which is preliminary data.</text>
</comment>
<proteinExistence type="predicted"/>
<feature type="compositionally biased region" description="Basic and acidic residues" evidence="1">
    <location>
        <begin position="449"/>
        <end position="462"/>
    </location>
</feature>
<dbReference type="EMBL" id="MU866087">
    <property type="protein sequence ID" value="KAK4181380.1"/>
    <property type="molecule type" value="Genomic_DNA"/>
</dbReference>
<dbReference type="Proteomes" id="UP001302321">
    <property type="component" value="Unassembled WGS sequence"/>
</dbReference>
<accession>A0AAN6WGC7</accession>
<sequence>MSTTSTPFIPSWNPKPFRGISLSAGGLLALADLQTIAKRTVITGGASWADAFLLAPGLHYQQAAGDLSRKGTGVSAITKIVDQSNNREVNLELNNAATAEYIQSIAKPGQEVVLNITGCAKSTGKRYMLRRSDSGKSAVAWLDEGVGGGGLGWFSHLLYLSTLVLTVATITLAVLFRDWWCLMSILGYMTSRILNIYIIKRRTAAPREDDEDKLSQYHSHSSSSSFSNSGSSRHRSRSRVSQYAHRAATYLISFGGDDTKTAVRLRGKISDLKAVTSDAWLRSKTNVEGYLEATAKLIVWIVAALSGNMTQVGSLMMMVLLILSAGLLAVSNSRAGGVRVNGRVAKLGKGDVEQGEKGSKGGGLGSTTTSVDSLGGGGGGGERRGRRDEYRPATAAVDSRVGEEVMTERAGTFERLGEQPPVVVNGGRSEAESAAGRGETGHSGVHHVTWKERLERRPDHQV</sequence>
<evidence type="ECO:0000256" key="1">
    <source>
        <dbReference type="SAM" id="MobiDB-lite"/>
    </source>
</evidence>
<gene>
    <name evidence="3" type="ORF">QBC36DRAFT_296742</name>
</gene>
<organism evidence="3 4">
    <name type="scientific">Triangularia setosa</name>
    <dbReference type="NCBI Taxonomy" id="2587417"/>
    <lineage>
        <taxon>Eukaryota</taxon>
        <taxon>Fungi</taxon>
        <taxon>Dikarya</taxon>
        <taxon>Ascomycota</taxon>
        <taxon>Pezizomycotina</taxon>
        <taxon>Sordariomycetes</taxon>
        <taxon>Sordariomycetidae</taxon>
        <taxon>Sordariales</taxon>
        <taxon>Podosporaceae</taxon>
        <taxon>Triangularia</taxon>
    </lineage>
</organism>
<feature type="compositionally biased region" description="Basic and acidic residues" evidence="1">
    <location>
        <begin position="381"/>
        <end position="391"/>
    </location>
</feature>
<evidence type="ECO:0000313" key="4">
    <source>
        <dbReference type="Proteomes" id="UP001302321"/>
    </source>
</evidence>
<feature type="region of interest" description="Disordered" evidence="1">
    <location>
        <begin position="210"/>
        <end position="239"/>
    </location>
</feature>
<feature type="compositionally biased region" description="Low complexity" evidence="1">
    <location>
        <begin position="216"/>
        <end position="231"/>
    </location>
</feature>
<name>A0AAN6WGC7_9PEZI</name>
<feature type="region of interest" description="Disordered" evidence="1">
    <location>
        <begin position="351"/>
        <end position="462"/>
    </location>
</feature>
<reference evidence="3" key="2">
    <citation type="submission" date="2023-05" db="EMBL/GenBank/DDBJ databases">
        <authorList>
            <consortium name="Lawrence Berkeley National Laboratory"/>
            <person name="Steindorff A."/>
            <person name="Hensen N."/>
            <person name="Bonometti L."/>
            <person name="Westerberg I."/>
            <person name="Brannstrom I.O."/>
            <person name="Guillou S."/>
            <person name="Cros-Aarteil S."/>
            <person name="Calhoun S."/>
            <person name="Haridas S."/>
            <person name="Kuo A."/>
            <person name="Mondo S."/>
            <person name="Pangilinan J."/>
            <person name="Riley R."/>
            <person name="Labutti K."/>
            <person name="Andreopoulos B."/>
            <person name="Lipzen A."/>
            <person name="Chen C."/>
            <person name="Yanf M."/>
            <person name="Daum C."/>
            <person name="Ng V."/>
            <person name="Clum A."/>
            <person name="Ohm R."/>
            <person name="Martin F."/>
            <person name="Silar P."/>
            <person name="Natvig D."/>
            <person name="Lalanne C."/>
            <person name="Gautier V."/>
            <person name="Ament-Velasquez S.L."/>
            <person name="Kruys A."/>
            <person name="Hutchinson M.I."/>
            <person name="Powell A.J."/>
            <person name="Barry K."/>
            <person name="Miller A.N."/>
            <person name="Grigoriev I.V."/>
            <person name="Debuchy R."/>
            <person name="Gladieux P."/>
            <person name="Thoren M.H."/>
            <person name="Johannesson H."/>
        </authorList>
    </citation>
    <scope>NUCLEOTIDE SEQUENCE</scope>
    <source>
        <strain evidence="3">CBS 892.96</strain>
    </source>
</reference>
<evidence type="ECO:0000313" key="3">
    <source>
        <dbReference type="EMBL" id="KAK4181380.1"/>
    </source>
</evidence>
<keyword evidence="2" id="KW-0472">Membrane</keyword>
<feature type="compositionally biased region" description="Basic and acidic residues" evidence="1">
    <location>
        <begin position="400"/>
        <end position="417"/>
    </location>
</feature>
<keyword evidence="2" id="KW-1133">Transmembrane helix</keyword>